<accession>T0G8B6</accession>
<comment type="caution">
    <text evidence="2">The sequence shown here is derived from an EMBL/GenBank/DDBJ whole genome shotgun (WGS) entry which is preliminary data.</text>
</comment>
<evidence type="ECO:0000259" key="1">
    <source>
        <dbReference type="Pfam" id="PF14301"/>
    </source>
</evidence>
<dbReference type="EMBL" id="ATIB01000088">
    <property type="protein sequence ID" value="EQA96861.1"/>
    <property type="molecule type" value="Genomic_DNA"/>
</dbReference>
<keyword evidence="3" id="KW-1185">Reference proteome</keyword>
<protein>
    <recommendedName>
        <fullName evidence="1">DUF4376 domain-containing protein</fullName>
    </recommendedName>
</protein>
<evidence type="ECO:0000313" key="3">
    <source>
        <dbReference type="Proteomes" id="UP000015524"/>
    </source>
</evidence>
<evidence type="ECO:0000313" key="2">
    <source>
        <dbReference type="EMBL" id="EQA96861.1"/>
    </source>
</evidence>
<dbReference type="Proteomes" id="UP000015524">
    <property type="component" value="Unassembled WGS sequence"/>
</dbReference>
<dbReference type="AlphaFoldDB" id="T0G8B6"/>
<proteinExistence type="predicted"/>
<dbReference type="PATRIC" id="fig|1114964.3.peg.4421"/>
<organism evidence="2 3">
    <name type="scientific">Sphingobium baderi LL03</name>
    <dbReference type="NCBI Taxonomy" id="1114964"/>
    <lineage>
        <taxon>Bacteria</taxon>
        <taxon>Pseudomonadati</taxon>
        <taxon>Pseudomonadota</taxon>
        <taxon>Alphaproteobacteria</taxon>
        <taxon>Sphingomonadales</taxon>
        <taxon>Sphingomonadaceae</taxon>
        <taxon>Sphingobium</taxon>
    </lineage>
</organism>
<name>T0G8B6_9SPHN</name>
<feature type="domain" description="DUF4376" evidence="1">
    <location>
        <begin position="26"/>
        <end position="108"/>
    </location>
</feature>
<dbReference type="InterPro" id="IPR025484">
    <property type="entry name" value="DUF4376"/>
</dbReference>
<reference evidence="2 3" key="1">
    <citation type="journal article" date="2013" name="Genome Announc.">
        <title>Draft Genome Sequence of a Hexachlorocyclohexane-Degrading Bacterium, Sphingobium baderi Strain LL03T.</title>
        <authorList>
            <person name="Kaur J."/>
            <person name="Verma H."/>
            <person name="Tripathi C."/>
            <person name="Khurana J.P."/>
            <person name="Lal R."/>
        </authorList>
    </citation>
    <scope>NUCLEOTIDE SEQUENCE [LARGE SCALE GENOMIC DNA]</scope>
    <source>
        <strain evidence="2 3">LL03</strain>
    </source>
</reference>
<gene>
    <name evidence="2" type="ORF">L485_22535</name>
</gene>
<sequence>MDDLSLWRLVDGELVVCEAEPDPAKDWMNVKIDLDATLAGGFPSQYGPVDLRPGAKQVMMMAVALGQGIDLILLDNSIVTLTASELSDLMNAAFAWEQAQIMATQALRPQ</sequence>
<dbReference type="Pfam" id="PF14301">
    <property type="entry name" value="DUF4376"/>
    <property type="match status" value="1"/>
</dbReference>